<gene>
    <name evidence="1" type="ORF">Y1Q_0021998</name>
</gene>
<evidence type="ECO:0000313" key="1">
    <source>
        <dbReference type="EMBL" id="KYO37697.1"/>
    </source>
</evidence>
<proteinExistence type="predicted"/>
<organism evidence="1 2">
    <name type="scientific">Alligator mississippiensis</name>
    <name type="common">American alligator</name>
    <dbReference type="NCBI Taxonomy" id="8496"/>
    <lineage>
        <taxon>Eukaryota</taxon>
        <taxon>Metazoa</taxon>
        <taxon>Chordata</taxon>
        <taxon>Craniata</taxon>
        <taxon>Vertebrata</taxon>
        <taxon>Euteleostomi</taxon>
        <taxon>Archelosauria</taxon>
        <taxon>Archosauria</taxon>
        <taxon>Crocodylia</taxon>
        <taxon>Alligatoridae</taxon>
        <taxon>Alligatorinae</taxon>
        <taxon>Alligator</taxon>
    </lineage>
</organism>
<name>A0A151NLL8_ALLMI</name>
<dbReference type="AlphaFoldDB" id="A0A151NLL8"/>
<comment type="caution">
    <text evidence="1">The sequence shown here is derived from an EMBL/GenBank/DDBJ whole genome shotgun (WGS) entry which is preliminary data.</text>
</comment>
<reference evidence="1 2" key="1">
    <citation type="journal article" date="2012" name="Genome Biol.">
        <title>Sequencing three crocodilian genomes to illuminate the evolution of archosaurs and amniotes.</title>
        <authorList>
            <person name="St John J.A."/>
            <person name="Braun E.L."/>
            <person name="Isberg S.R."/>
            <person name="Miles L.G."/>
            <person name="Chong A.Y."/>
            <person name="Gongora J."/>
            <person name="Dalzell P."/>
            <person name="Moran C."/>
            <person name="Bed'hom B."/>
            <person name="Abzhanov A."/>
            <person name="Burgess S.C."/>
            <person name="Cooksey A.M."/>
            <person name="Castoe T.A."/>
            <person name="Crawford N.G."/>
            <person name="Densmore L.D."/>
            <person name="Drew J.C."/>
            <person name="Edwards S.V."/>
            <person name="Faircloth B.C."/>
            <person name="Fujita M.K."/>
            <person name="Greenwold M.J."/>
            <person name="Hoffmann F.G."/>
            <person name="Howard J.M."/>
            <person name="Iguchi T."/>
            <person name="Janes D.E."/>
            <person name="Khan S.Y."/>
            <person name="Kohno S."/>
            <person name="de Koning A.J."/>
            <person name="Lance S.L."/>
            <person name="McCarthy F.M."/>
            <person name="McCormack J.E."/>
            <person name="Merchant M.E."/>
            <person name="Peterson D.G."/>
            <person name="Pollock D.D."/>
            <person name="Pourmand N."/>
            <person name="Raney B.J."/>
            <person name="Roessler K.A."/>
            <person name="Sanford J.R."/>
            <person name="Sawyer R.H."/>
            <person name="Schmidt C.J."/>
            <person name="Triplett E.W."/>
            <person name="Tuberville T.D."/>
            <person name="Venegas-Anaya M."/>
            <person name="Howard J.T."/>
            <person name="Jarvis E.D."/>
            <person name="Guillette L.J.Jr."/>
            <person name="Glenn T.C."/>
            <person name="Green R.E."/>
            <person name="Ray D.A."/>
        </authorList>
    </citation>
    <scope>NUCLEOTIDE SEQUENCE [LARGE SCALE GENOMIC DNA]</scope>
    <source>
        <strain evidence="1">KSC_2009_1</strain>
    </source>
</reference>
<dbReference type="EMBL" id="AKHW03002600">
    <property type="protein sequence ID" value="KYO37697.1"/>
    <property type="molecule type" value="Genomic_DNA"/>
</dbReference>
<sequence length="234" mass="24531">MEDLPLGFAGVMQHTGYNDDLGNVSLLDLKVGGESAPVSCQVSKGGLHECTGPAPAPVEMFWVEIHLAGVGLHEPWEKQGWQAGLAEDVGIEGTASPAGAGSEGAPVVDDSLQHDRMKAQADVVQEIAMEQAGNGDVGPIQGPNSLGEAQSTEPQHHLQRIPDLQDGLPNSLLVHAEEVANIVQAGRHGQLEHYDGQPGLHGEGQPHGGGLPLQMQVDLIEELLEGGPDHPEQV</sequence>
<evidence type="ECO:0000313" key="2">
    <source>
        <dbReference type="Proteomes" id="UP000050525"/>
    </source>
</evidence>
<dbReference type="Proteomes" id="UP000050525">
    <property type="component" value="Unassembled WGS sequence"/>
</dbReference>
<accession>A0A151NLL8</accession>
<protein>
    <submittedName>
        <fullName evidence="1">Uncharacterized protein</fullName>
    </submittedName>
</protein>
<keyword evidence="2" id="KW-1185">Reference proteome</keyword>